<keyword evidence="1" id="KW-0812">Transmembrane</keyword>
<evidence type="ECO:0000313" key="3">
    <source>
        <dbReference type="Proteomes" id="UP000541955"/>
    </source>
</evidence>
<dbReference type="EMBL" id="JAARRW010000010">
    <property type="protein sequence ID" value="MBC1563599.1"/>
    <property type="molecule type" value="Genomic_DNA"/>
</dbReference>
<dbReference type="Proteomes" id="UP000541955">
    <property type="component" value="Unassembled WGS sequence"/>
</dbReference>
<organism evidence="2 3">
    <name type="scientific">Listeria booriae</name>
    <dbReference type="NCBI Taxonomy" id="1552123"/>
    <lineage>
        <taxon>Bacteria</taxon>
        <taxon>Bacillati</taxon>
        <taxon>Bacillota</taxon>
        <taxon>Bacilli</taxon>
        <taxon>Bacillales</taxon>
        <taxon>Listeriaceae</taxon>
        <taxon>Listeria</taxon>
    </lineage>
</organism>
<evidence type="ECO:0000313" key="2">
    <source>
        <dbReference type="EMBL" id="MBC1563599.1"/>
    </source>
</evidence>
<evidence type="ECO:0000256" key="1">
    <source>
        <dbReference type="SAM" id="Phobius"/>
    </source>
</evidence>
<comment type="caution">
    <text evidence="2">The sequence shown here is derived from an EMBL/GenBank/DDBJ whole genome shotgun (WGS) entry which is preliminary data.</text>
</comment>
<keyword evidence="1" id="KW-1133">Transmembrane helix</keyword>
<gene>
    <name evidence="2" type="ORF">HB902_16110</name>
</gene>
<feature type="transmembrane region" description="Helical" evidence="1">
    <location>
        <begin position="58"/>
        <end position="80"/>
    </location>
</feature>
<proteinExistence type="predicted"/>
<dbReference type="AlphaFoldDB" id="A0A7X0XM40"/>
<reference evidence="2 3" key="1">
    <citation type="submission" date="2020-03" db="EMBL/GenBank/DDBJ databases">
        <title>Soil Listeria distribution.</title>
        <authorList>
            <person name="Liao J."/>
            <person name="Wiedmann M."/>
        </authorList>
    </citation>
    <scope>NUCLEOTIDE SEQUENCE [LARGE SCALE GENOMIC DNA]</scope>
    <source>
        <strain evidence="2 3">FSL L7-1387</strain>
    </source>
</reference>
<feature type="transmembrane region" description="Helical" evidence="1">
    <location>
        <begin position="12"/>
        <end position="38"/>
    </location>
</feature>
<accession>A0A7X0XM40</accession>
<sequence length="125" mass="13186">MKHLHKHRNTIKYILVGGMMAWVLLFVMTQQVVEAFAAATPEQLQSSVNTGADAGYSLLFGVIAAVGGLFMGVGWVMIMVGGRTGAEMGKSWIVRVALGVGGFCLTGGIIGWIMTTFGTFSGVTV</sequence>
<feature type="transmembrane region" description="Helical" evidence="1">
    <location>
        <begin position="92"/>
        <end position="114"/>
    </location>
</feature>
<name>A0A7X0XM40_9LIST</name>
<keyword evidence="1" id="KW-0472">Membrane</keyword>
<dbReference type="RefSeq" id="WP_185430485.1">
    <property type="nucleotide sequence ID" value="NZ_JAARRW010000010.1"/>
</dbReference>
<protein>
    <submittedName>
        <fullName evidence="2">Uncharacterized protein</fullName>
    </submittedName>
</protein>